<keyword evidence="2" id="KW-1185">Reference proteome</keyword>
<accession>A0A368FB58</accession>
<dbReference type="EMBL" id="JOJR01004185">
    <property type="protein sequence ID" value="RCN27417.1"/>
    <property type="molecule type" value="Genomic_DNA"/>
</dbReference>
<comment type="caution">
    <text evidence="1">The sequence shown here is derived from an EMBL/GenBank/DDBJ whole genome shotgun (WGS) entry which is preliminary data.</text>
</comment>
<dbReference type="Proteomes" id="UP000252519">
    <property type="component" value="Unassembled WGS sequence"/>
</dbReference>
<name>A0A368FB58_ANCCA</name>
<feature type="non-terminal residue" evidence="1">
    <location>
        <position position="1"/>
    </location>
</feature>
<sequence length="159" mass="18240">NLIFSGTTRRGSNLNLTKFYDDVDIHDHLPNFVSRSANVQLRGMGFCCGAEEGRQIFKFNIRWSDPSSNTKEKWQEINKSIRNRNTSESLTNLHPCDGPCRGLHNYSRMMRYPDCSHVICAQCRYEQVSVPNADGTPGCCVEKCYRESLINRVPNAEFR</sequence>
<organism evidence="1 2">
    <name type="scientific">Ancylostoma caninum</name>
    <name type="common">Dog hookworm</name>
    <dbReference type="NCBI Taxonomy" id="29170"/>
    <lineage>
        <taxon>Eukaryota</taxon>
        <taxon>Metazoa</taxon>
        <taxon>Ecdysozoa</taxon>
        <taxon>Nematoda</taxon>
        <taxon>Chromadorea</taxon>
        <taxon>Rhabditida</taxon>
        <taxon>Rhabditina</taxon>
        <taxon>Rhabditomorpha</taxon>
        <taxon>Strongyloidea</taxon>
        <taxon>Ancylostomatidae</taxon>
        <taxon>Ancylostomatinae</taxon>
        <taxon>Ancylostoma</taxon>
    </lineage>
</organism>
<evidence type="ECO:0000313" key="2">
    <source>
        <dbReference type="Proteomes" id="UP000252519"/>
    </source>
</evidence>
<gene>
    <name evidence="1" type="ORF">ANCCAN_26847</name>
</gene>
<dbReference type="PANTHER" id="PTHR31430">
    <property type="entry name" value="PROTEIN CBG22332-RELATED"/>
    <property type="match status" value="1"/>
</dbReference>
<reference evidence="1 2" key="1">
    <citation type="submission" date="2014-10" db="EMBL/GenBank/DDBJ databases">
        <title>Draft genome of the hookworm Ancylostoma caninum.</title>
        <authorList>
            <person name="Mitreva M."/>
        </authorList>
    </citation>
    <scope>NUCLEOTIDE SEQUENCE [LARGE SCALE GENOMIC DNA]</scope>
    <source>
        <strain evidence="1 2">Baltimore</strain>
    </source>
</reference>
<dbReference type="PANTHER" id="PTHR31430:SF4">
    <property type="entry name" value="RING-TYPE DOMAIN-CONTAINING PROTEIN"/>
    <property type="match status" value="1"/>
</dbReference>
<dbReference type="AlphaFoldDB" id="A0A368FB58"/>
<dbReference type="OrthoDB" id="5832818at2759"/>
<protein>
    <submittedName>
        <fullName evidence="1">Uncharacterized protein</fullName>
    </submittedName>
</protein>
<proteinExistence type="predicted"/>
<evidence type="ECO:0000313" key="1">
    <source>
        <dbReference type="EMBL" id="RCN27417.1"/>
    </source>
</evidence>